<accession>A0A1I6GUD4</accession>
<evidence type="ECO:0000313" key="3">
    <source>
        <dbReference type="EMBL" id="SFR45709.1"/>
    </source>
</evidence>
<dbReference type="InterPro" id="IPR050222">
    <property type="entry name" value="MATE_MdtK"/>
</dbReference>
<feature type="transmembrane region" description="Helical" evidence="2">
    <location>
        <begin position="161"/>
        <end position="183"/>
    </location>
</feature>
<sequence>MDAATPTSRNIYNLAWPLALKALMLHGIIVIDAYLISSLGETALAAMGIAGAVAGLLLGILFAFSNATQIRIAQSFGGAGDLGLKTAFYCGLIINLVSVFLGVLLVIAFGGAIIESAAKTPWIAEQAQEYLHVFLLVVFSEAIGQCLGSHFNGCGKTKTTFYSYLLAMPINVVVSVVLIHGLYGAPQMGVVGAAYGSAIASLTRVAFLGVQFYRQNRLFLDVKGWTRGSFVVAFKRHMIFSLPIAGTFLSMTLGTQVCVLIYARMSINDFAAITLIMPWVQVVGTFGMSWAQATGIIMAQLLGAGANEATLDTFLRRAWRGAFVAAGIVSSIYLILCLSSPWIYDELEAETQAAVLLFLPTLLVLPFPKGSNAICGQTLRASGDTLRVMNIFVVGQWVFKVPMTLLFVMVLNLSVGWVFALYFLEELLKFPMFHLRLLSGAWKHAQVQDS</sequence>
<evidence type="ECO:0000256" key="1">
    <source>
        <dbReference type="ARBA" id="ARBA00022448"/>
    </source>
</evidence>
<evidence type="ECO:0000256" key="2">
    <source>
        <dbReference type="SAM" id="Phobius"/>
    </source>
</evidence>
<feature type="transmembrane region" description="Helical" evidence="2">
    <location>
        <begin position="42"/>
        <end position="65"/>
    </location>
</feature>
<proteinExistence type="predicted"/>
<feature type="transmembrane region" description="Helical" evidence="2">
    <location>
        <begin position="322"/>
        <end position="343"/>
    </location>
</feature>
<reference evidence="4" key="1">
    <citation type="submission" date="2016-10" db="EMBL/GenBank/DDBJ databases">
        <authorList>
            <person name="Varghese N."/>
            <person name="Submissions S."/>
        </authorList>
    </citation>
    <scope>NUCLEOTIDE SEQUENCE [LARGE SCALE GENOMIC DNA]</scope>
    <source>
        <strain evidence="4">DSM 26921</strain>
    </source>
</reference>
<feature type="transmembrane region" description="Helical" evidence="2">
    <location>
        <begin position="239"/>
        <end position="264"/>
    </location>
</feature>
<name>A0A1I6GUD4_9RHOB</name>
<keyword evidence="1" id="KW-0813">Transport</keyword>
<dbReference type="GO" id="GO:0015297">
    <property type="term" value="F:antiporter activity"/>
    <property type="evidence" value="ECO:0007669"/>
    <property type="project" value="InterPro"/>
</dbReference>
<dbReference type="Proteomes" id="UP000199658">
    <property type="component" value="Unassembled WGS sequence"/>
</dbReference>
<dbReference type="GO" id="GO:0005886">
    <property type="term" value="C:plasma membrane"/>
    <property type="evidence" value="ECO:0007669"/>
    <property type="project" value="TreeGrafter"/>
</dbReference>
<feature type="transmembrane region" description="Helical" evidence="2">
    <location>
        <begin position="189"/>
        <end position="210"/>
    </location>
</feature>
<dbReference type="PANTHER" id="PTHR43298">
    <property type="entry name" value="MULTIDRUG RESISTANCE PROTEIN NORM-RELATED"/>
    <property type="match status" value="1"/>
</dbReference>
<organism evidence="3 4">
    <name type="scientific">Litoreibacter janthinus</name>
    <dbReference type="NCBI Taxonomy" id="670154"/>
    <lineage>
        <taxon>Bacteria</taxon>
        <taxon>Pseudomonadati</taxon>
        <taxon>Pseudomonadota</taxon>
        <taxon>Alphaproteobacteria</taxon>
        <taxon>Rhodobacterales</taxon>
        <taxon>Roseobacteraceae</taxon>
        <taxon>Litoreibacter</taxon>
    </lineage>
</organism>
<protein>
    <submittedName>
        <fullName evidence="3">Na+-driven multidrug efflux pump</fullName>
    </submittedName>
</protein>
<feature type="transmembrane region" description="Helical" evidence="2">
    <location>
        <begin position="349"/>
        <end position="367"/>
    </location>
</feature>
<dbReference type="AlphaFoldDB" id="A0A1I6GUD4"/>
<dbReference type="GO" id="GO:0042910">
    <property type="term" value="F:xenobiotic transmembrane transporter activity"/>
    <property type="evidence" value="ECO:0007669"/>
    <property type="project" value="InterPro"/>
</dbReference>
<dbReference type="RefSeq" id="WP_090216089.1">
    <property type="nucleotide sequence ID" value="NZ_FOYO01000001.1"/>
</dbReference>
<dbReference type="InterPro" id="IPR002528">
    <property type="entry name" value="MATE_fam"/>
</dbReference>
<feature type="transmembrane region" description="Helical" evidence="2">
    <location>
        <begin position="86"/>
        <end position="110"/>
    </location>
</feature>
<dbReference type="OrthoDB" id="9780160at2"/>
<gene>
    <name evidence="3" type="ORF">SAMN04488002_1987</name>
</gene>
<feature type="transmembrane region" description="Helical" evidence="2">
    <location>
        <begin position="130"/>
        <end position="149"/>
    </location>
</feature>
<keyword evidence="2" id="KW-1133">Transmembrane helix</keyword>
<dbReference type="PANTHER" id="PTHR43298:SF2">
    <property type="entry name" value="FMN_FAD EXPORTER YEEO-RELATED"/>
    <property type="match status" value="1"/>
</dbReference>
<feature type="transmembrane region" description="Helical" evidence="2">
    <location>
        <begin position="405"/>
        <end position="424"/>
    </location>
</feature>
<feature type="transmembrane region" description="Helical" evidence="2">
    <location>
        <begin position="12"/>
        <end position="36"/>
    </location>
</feature>
<evidence type="ECO:0000313" key="4">
    <source>
        <dbReference type="Proteomes" id="UP000199658"/>
    </source>
</evidence>
<keyword evidence="2" id="KW-0472">Membrane</keyword>
<feature type="transmembrane region" description="Helical" evidence="2">
    <location>
        <begin position="270"/>
        <end position="291"/>
    </location>
</feature>
<dbReference type="STRING" id="670154.SAMN04488002_1987"/>
<dbReference type="EMBL" id="FOYO01000001">
    <property type="protein sequence ID" value="SFR45709.1"/>
    <property type="molecule type" value="Genomic_DNA"/>
</dbReference>
<keyword evidence="2" id="KW-0812">Transmembrane</keyword>
<dbReference type="Pfam" id="PF01554">
    <property type="entry name" value="MatE"/>
    <property type="match status" value="2"/>
</dbReference>
<keyword evidence="4" id="KW-1185">Reference proteome</keyword>